<organism evidence="1 2">
    <name type="scientific">Cyclobacterium xiamenense</name>
    <dbReference type="NCBI Taxonomy" id="1297121"/>
    <lineage>
        <taxon>Bacteria</taxon>
        <taxon>Pseudomonadati</taxon>
        <taxon>Bacteroidota</taxon>
        <taxon>Cytophagia</taxon>
        <taxon>Cytophagales</taxon>
        <taxon>Cyclobacteriaceae</taxon>
        <taxon>Cyclobacterium</taxon>
    </lineage>
</organism>
<dbReference type="EMBL" id="FNZH01000003">
    <property type="protein sequence ID" value="SEJ30628.1"/>
    <property type="molecule type" value="Genomic_DNA"/>
</dbReference>
<reference evidence="2" key="1">
    <citation type="submission" date="2016-10" db="EMBL/GenBank/DDBJ databases">
        <authorList>
            <person name="Varghese N."/>
            <person name="Submissions S."/>
        </authorList>
    </citation>
    <scope>NUCLEOTIDE SEQUENCE [LARGE SCALE GENOMIC DNA]</scope>
    <source>
        <strain evidence="2">IBRC-M 10761</strain>
    </source>
</reference>
<gene>
    <name evidence="1" type="ORF">SAMN05192553_103152</name>
</gene>
<dbReference type="AlphaFoldDB" id="A0A1H6XNG2"/>
<name>A0A1H6XNG2_9BACT</name>
<protein>
    <submittedName>
        <fullName evidence="1">Uncharacterized protein</fullName>
    </submittedName>
</protein>
<sequence>MASLPEILRNESVEVIDIDPWGFPNPEGLSAERKRIKPSRSGKNADLWGFPNPEDLFEERTRIIKPSRSRRPQGL</sequence>
<dbReference type="Proteomes" id="UP000199403">
    <property type="component" value="Unassembled WGS sequence"/>
</dbReference>
<evidence type="ECO:0000313" key="1">
    <source>
        <dbReference type="EMBL" id="SEJ30628.1"/>
    </source>
</evidence>
<proteinExistence type="predicted"/>
<accession>A0A1H6XNG2</accession>
<evidence type="ECO:0000313" key="2">
    <source>
        <dbReference type="Proteomes" id="UP000199403"/>
    </source>
</evidence>
<keyword evidence="2" id="KW-1185">Reference proteome</keyword>